<dbReference type="PANTHER" id="PTHR21506:SF0">
    <property type="entry name" value="CONSERVED OLIGOMERIC GOLGI COMPLEX SUBUNIT 6"/>
    <property type="match status" value="1"/>
</dbReference>
<feature type="compositionally biased region" description="Low complexity" evidence="11">
    <location>
        <begin position="15"/>
        <end position="24"/>
    </location>
</feature>
<dbReference type="InterPro" id="IPR010490">
    <property type="entry name" value="COG6"/>
</dbReference>
<evidence type="ECO:0000256" key="2">
    <source>
        <dbReference type="ARBA" id="ARBA00011023"/>
    </source>
</evidence>
<dbReference type="SMART" id="SM01087">
    <property type="entry name" value="COG6"/>
    <property type="match status" value="1"/>
</dbReference>
<comment type="subcellular location">
    <subcellularLocation>
        <location evidence="1 10">Golgi apparatus membrane</location>
        <topology evidence="1 10">Peripheral membrane protein</topology>
    </subcellularLocation>
</comment>
<keyword evidence="4 10" id="KW-0813">Transport</keyword>
<evidence type="ECO:0000313" key="14">
    <source>
        <dbReference type="EMBL" id="KAK5995800.1"/>
    </source>
</evidence>
<evidence type="ECO:0000259" key="13">
    <source>
        <dbReference type="Pfam" id="PF20653"/>
    </source>
</evidence>
<comment type="similarity">
    <text evidence="2 10">Belongs to the COG6 family.</text>
</comment>
<feature type="region of interest" description="Disordered" evidence="11">
    <location>
        <begin position="1"/>
        <end position="24"/>
    </location>
</feature>
<gene>
    <name evidence="14" type="ORF">PT974_04218</name>
</gene>
<proteinExistence type="inferred from homology"/>
<evidence type="ECO:0000256" key="9">
    <source>
        <dbReference type="ARBA" id="ARBA00043873"/>
    </source>
</evidence>
<reference evidence="14 15" key="1">
    <citation type="submission" date="2024-01" db="EMBL/GenBank/DDBJ databases">
        <title>Complete genome of Cladobotryum mycophilum ATHUM6906.</title>
        <authorList>
            <person name="Christinaki A.C."/>
            <person name="Myridakis A.I."/>
            <person name="Kouvelis V.N."/>
        </authorList>
    </citation>
    <scope>NUCLEOTIDE SEQUENCE [LARGE SCALE GENOMIC DNA]</scope>
    <source>
        <strain evidence="14 15">ATHUM6906</strain>
    </source>
</reference>
<organism evidence="14 15">
    <name type="scientific">Cladobotryum mycophilum</name>
    <dbReference type="NCBI Taxonomy" id="491253"/>
    <lineage>
        <taxon>Eukaryota</taxon>
        <taxon>Fungi</taxon>
        <taxon>Dikarya</taxon>
        <taxon>Ascomycota</taxon>
        <taxon>Pezizomycotina</taxon>
        <taxon>Sordariomycetes</taxon>
        <taxon>Hypocreomycetidae</taxon>
        <taxon>Hypocreales</taxon>
        <taxon>Hypocreaceae</taxon>
        <taxon>Cladobotryum</taxon>
    </lineage>
</organism>
<evidence type="ECO:0000256" key="5">
    <source>
        <dbReference type="ARBA" id="ARBA00022927"/>
    </source>
</evidence>
<comment type="caution">
    <text evidence="14">The sequence shown here is derived from an EMBL/GenBank/DDBJ whole genome shotgun (WGS) entry which is preliminary data.</text>
</comment>
<evidence type="ECO:0000256" key="11">
    <source>
        <dbReference type="SAM" id="MobiDB-lite"/>
    </source>
</evidence>
<evidence type="ECO:0000256" key="10">
    <source>
        <dbReference type="RuleBase" id="RU365075"/>
    </source>
</evidence>
<evidence type="ECO:0000256" key="4">
    <source>
        <dbReference type="ARBA" id="ARBA00022448"/>
    </source>
</evidence>
<dbReference type="Pfam" id="PF20653">
    <property type="entry name" value="COG6_C"/>
    <property type="match status" value="1"/>
</dbReference>
<dbReference type="Proteomes" id="UP001338125">
    <property type="component" value="Unassembled WGS sequence"/>
</dbReference>
<dbReference type="InterPro" id="IPR048369">
    <property type="entry name" value="COG6_C"/>
</dbReference>
<keyword evidence="15" id="KW-1185">Reference proteome</keyword>
<dbReference type="PANTHER" id="PTHR21506">
    <property type="entry name" value="COMPONENT OF OLIGOMERIC GOLGI COMPLEX 6"/>
    <property type="match status" value="1"/>
</dbReference>
<feature type="domain" description="Conserved Oligomeric Golgi complex subunit 6 C-terminal" evidence="13">
    <location>
        <begin position="201"/>
        <end position="680"/>
    </location>
</feature>
<evidence type="ECO:0000256" key="3">
    <source>
        <dbReference type="ARBA" id="ARBA00020973"/>
    </source>
</evidence>
<name>A0ABR0SUD8_9HYPO</name>
<sequence>MPIEPSLSQSQPEGLAPFSSSSPSLASKGIDPLASKVTAVLSTSYSDGGFRDALILLDDRGTVNDAKTRRHIRLDLQKEVIDCNGEIVKEFGSVAQQLTQIKATIEKINVGYEVMKDRVIAAHAQSLPTLAEASSLIEQKKQVETRQGILNAFKQHFIMSDDEITVLTSTIESVDDHFFNSLQKAKKVRQDCELLLGLEKQTLGLELMDQTSKNINFGFQKLYKWVQREFRTLNLENPQMNSSIRRALRVLAERPSLFQNCLDFFADARERILSEAFHCALTGTSLNGVEDPSIKPIDLAAHDPLRYVGDMLAWIHSATVSEREALEVLFVAEGEELARGLKSGRDAEVWRLVADEEDEVVNFNAMKALGELVDRDLSGAARVLRQRMEQVVQSNEDIITAYKVATLISFYRVTFEKLLGPHSGLLECVSNLESEAMRQFRALMRDQITALQGEFQQAPTNLEPPVFLQASFKQLNAIIRTYEASMSNSKTQEADIQVVLFEAFEPFISGCDKIAKSIGPPEDAIFRINYRLAAVGCLEEFQITRRRAMGIQDNISSDTAILVDNQYQSLRKKSGLYSLMESLRNGEMRKVTKESLGRAGQELDDFLPSALMDAMDRLKCLQNPELTREITEEAVEKFCSDFEHLELAIMELDQGIKADDEPNSRRSVFPRTTTELRVLLS</sequence>
<keyword evidence="6 10" id="KW-0333">Golgi apparatus</keyword>
<evidence type="ECO:0000256" key="6">
    <source>
        <dbReference type="ARBA" id="ARBA00023034"/>
    </source>
</evidence>
<dbReference type="EMBL" id="JAVFKD010000004">
    <property type="protein sequence ID" value="KAK5995800.1"/>
    <property type="molecule type" value="Genomic_DNA"/>
</dbReference>
<evidence type="ECO:0000256" key="7">
    <source>
        <dbReference type="ARBA" id="ARBA00023136"/>
    </source>
</evidence>
<keyword evidence="7 10" id="KW-0472">Membrane</keyword>
<evidence type="ECO:0000256" key="8">
    <source>
        <dbReference type="ARBA" id="ARBA00031348"/>
    </source>
</evidence>
<accession>A0ABR0SUD8</accession>
<dbReference type="InterPro" id="IPR048368">
    <property type="entry name" value="COG6_N"/>
</dbReference>
<feature type="compositionally biased region" description="Polar residues" evidence="11">
    <location>
        <begin position="1"/>
        <end position="12"/>
    </location>
</feature>
<evidence type="ECO:0000313" key="15">
    <source>
        <dbReference type="Proteomes" id="UP001338125"/>
    </source>
</evidence>
<comment type="function">
    <text evidence="9">Acts as a component of the peripheral membrane COG complex that is involved in intra-Golgi protein trafficking. COG is located at the cis-Golgi, and regulates tethering of retrograde intra-Golgi vesicles and possibly a number of other membrane trafficking events.</text>
</comment>
<feature type="domain" description="Conserved oligomeric complex COG6 N-terminal" evidence="12">
    <location>
        <begin position="57"/>
        <end position="170"/>
    </location>
</feature>
<evidence type="ECO:0000256" key="1">
    <source>
        <dbReference type="ARBA" id="ARBA00004395"/>
    </source>
</evidence>
<evidence type="ECO:0000259" key="12">
    <source>
        <dbReference type="Pfam" id="PF06419"/>
    </source>
</evidence>
<keyword evidence="5 10" id="KW-0653">Protein transport</keyword>
<protein>
    <recommendedName>
        <fullName evidence="3 10">Conserved oligomeric Golgi complex subunit 6</fullName>
        <shortName evidence="10">COG complex subunit 6</shortName>
    </recommendedName>
    <alternativeName>
        <fullName evidence="8 10">Component of oligomeric Golgi complex 6</fullName>
    </alternativeName>
</protein>
<comment type="subunit">
    <text evidence="10">Component of the conserved oligomeric Golgi complex.</text>
</comment>
<comment type="function">
    <text evidence="10">Acts as component of the peripheral membrane COG complex that is involved in intra-Golgi protein trafficking. COG is located at the cis-Golgi, and regulates tethering of retrograde intra-Golgi vesicles and possibly a number of other membrane trafficking events.</text>
</comment>
<dbReference type="Pfam" id="PF06419">
    <property type="entry name" value="COG6_N"/>
    <property type="match status" value="1"/>
</dbReference>